<feature type="region of interest" description="Disordered" evidence="1">
    <location>
        <begin position="266"/>
        <end position="289"/>
    </location>
</feature>
<dbReference type="AlphaFoldDB" id="A0AAD7BZS0"/>
<organism evidence="2 3">
    <name type="scientific">Roridomyces roridus</name>
    <dbReference type="NCBI Taxonomy" id="1738132"/>
    <lineage>
        <taxon>Eukaryota</taxon>
        <taxon>Fungi</taxon>
        <taxon>Dikarya</taxon>
        <taxon>Basidiomycota</taxon>
        <taxon>Agaricomycotina</taxon>
        <taxon>Agaricomycetes</taxon>
        <taxon>Agaricomycetidae</taxon>
        <taxon>Agaricales</taxon>
        <taxon>Marasmiineae</taxon>
        <taxon>Mycenaceae</taxon>
        <taxon>Roridomyces</taxon>
    </lineage>
</organism>
<sequence>MADHKGLDLTSHNGQDNKIRRVQRVDRTERLPSLRSGEKTRGDDKKDDQPGIQTWAAGASSQVARLESSHAVAKSIQQVQRWLRAPSEPSQSFHTLRCKKGCPGRSSEHCVVEVGRNFGRNWSSFGGVSHLVWHSSNGELAASSTSSFKLQVGLSAAHRTRPAHLVFFGNNFLVKTAAWISSHPIIAHLPEPSASETRNDSASCMAYLRQQTRIHRKTLFDWTGKANRKGSFRIIRGVNDFPRRASGSKSVAARIRLTHLVVFGNSSSEPMTPRNSTPPRNEASSASLV</sequence>
<accession>A0AAD7BZS0</accession>
<evidence type="ECO:0000256" key="1">
    <source>
        <dbReference type="SAM" id="MobiDB-lite"/>
    </source>
</evidence>
<feature type="compositionally biased region" description="Basic and acidic residues" evidence="1">
    <location>
        <begin position="15"/>
        <end position="49"/>
    </location>
</feature>
<reference evidence="2" key="1">
    <citation type="submission" date="2023-03" db="EMBL/GenBank/DDBJ databases">
        <title>Massive genome expansion in bonnet fungi (Mycena s.s.) driven by repeated elements and novel gene families across ecological guilds.</title>
        <authorList>
            <consortium name="Lawrence Berkeley National Laboratory"/>
            <person name="Harder C.B."/>
            <person name="Miyauchi S."/>
            <person name="Viragh M."/>
            <person name="Kuo A."/>
            <person name="Thoen E."/>
            <person name="Andreopoulos B."/>
            <person name="Lu D."/>
            <person name="Skrede I."/>
            <person name="Drula E."/>
            <person name="Henrissat B."/>
            <person name="Morin E."/>
            <person name="Kohler A."/>
            <person name="Barry K."/>
            <person name="LaButti K."/>
            <person name="Morin E."/>
            <person name="Salamov A."/>
            <person name="Lipzen A."/>
            <person name="Mereny Z."/>
            <person name="Hegedus B."/>
            <person name="Baldrian P."/>
            <person name="Stursova M."/>
            <person name="Weitz H."/>
            <person name="Taylor A."/>
            <person name="Grigoriev I.V."/>
            <person name="Nagy L.G."/>
            <person name="Martin F."/>
            <person name="Kauserud H."/>
        </authorList>
    </citation>
    <scope>NUCLEOTIDE SEQUENCE</scope>
    <source>
        <strain evidence="2">9284</strain>
    </source>
</reference>
<comment type="caution">
    <text evidence="2">The sequence shown here is derived from an EMBL/GenBank/DDBJ whole genome shotgun (WGS) entry which is preliminary data.</text>
</comment>
<name>A0AAD7BZS0_9AGAR</name>
<gene>
    <name evidence="2" type="ORF">FB45DRAFT_1002489</name>
</gene>
<dbReference type="EMBL" id="JARKIF010000007">
    <property type="protein sequence ID" value="KAJ7635066.1"/>
    <property type="molecule type" value="Genomic_DNA"/>
</dbReference>
<keyword evidence="3" id="KW-1185">Reference proteome</keyword>
<dbReference type="Proteomes" id="UP001221142">
    <property type="component" value="Unassembled WGS sequence"/>
</dbReference>
<evidence type="ECO:0000313" key="2">
    <source>
        <dbReference type="EMBL" id="KAJ7635066.1"/>
    </source>
</evidence>
<protein>
    <submittedName>
        <fullName evidence="2">Uncharacterized protein</fullName>
    </submittedName>
</protein>
<proteinExistence type="predicted"/>
<feature type="region of interest" description="Disordered" evidence="1">
    <location>
        <begin position="1"/>
        <end position="51"/>
    </location>
</feature>
<evidence type="ECO:0000313" key="3">
    <source>
        <dbReference type="Proteomes" id="UP001221142"/>
    </source>
</evidence>